<evidence type="ECO:0000256" key="8">
    <source>
        <dbReference type="SAM" id="SignalP"/>
    </source>
</evidence>
<keyword evidence="3 8" id="KW-0732">Signal</keyword>
<reference evidence="9 10" key="1">
    <citation type="journal article" date="2020" name="Nat. Commun.">
        <title>Genome of Tripterygium wilfordii and identification of cytochrome P450 involved in triptolide biosynthesis.</title>
        <authorList>
            <person name="Tu L."/>
            <person name="Su P."/>
            <person name="Zhang Z."/>
            <person name="Gao L."/>
            <person name="Wang J."/>
            <person name="Hu T."/>
            <person name="Zhou J."/>
            <person name="Zhang Y."/>
            <person name="Zhao Y."/>
            <person name="Liu Y."/>
            <person name="Song Y."/>
            <person name="Tong Y."/>
            <person name="Lu Y."/>
            <person name="Yang J."/>
            <person name="Xu C."/>
            <person name="Jia M."/>
            <person name="Peters R.J."/>
            <person name="Huang L."/>
            <person name="Gao W."/>
        </authorList>
    </citation>
    <scope>NUCLEOTIDE SEQUENCE [LARGE SCALE GENOMIC DNA]</scope>
    <source>
        <strain evidence="10">cv. XIE 37</strain>
        <tissue evidence="9">Leaf</tissue>
    </source>
</reference>
<dbReference type="Proteomes" id="UP000593562">
    <property type="component" value="Unassembled WGS sequence"/>
</dbReference>
<comment type="subcellular location">
    <subcellularLocation>
        <location evidence="1">Endomembrane system</location>
        <topology evidence="1">Multi-pass membrane protein</topology>
    </subcellularLocation>
</comment>
<dbReference type="InterPro" id="IPR009606">
    <property type="entry name" value="DEAL/Modifying_wall_lignin1/2"/>
</dbReference>
<evidence type="ECO:0000256" key="1">
    <source>
        <dbReference type="ARBA" id="ARBA00004127"/>
    </source>
</evidence>
<accession>A0A7J7C944</accession>
<evidence type="ECO:0000313" key="9">
    <source>
        <dbReference type="EMBL" id="KAF5730658.1"/>
    </source>
</evidence>
<dbReference type="InterPro" id="IPR052222">
    <property type="entry name" value="DESIGUAL"/>
</dbReference>
<dbReference type="EMBL" id="JAAARO010000019">
    <property type="protein sequence ID" value="KAF5730658.1"/>
    <property type="molecule type" value="Genomic_DNA"/>
</dbReference>
<evidence type="ECO:0000256" key="7">
    <source>
        <dbReference type="SAM" id="Phobius"/>
    </source>
</evidence>
<dbReference type="AlphaFoldDB" id="A0A7J7C944"/>
<evidence type="ECO:0000256" key="2">
    <source>
        <dbReference type="ARBA" id="ARBA00022692"/>
    </source>
</evidence>
<keyword evidence="10" id="KW-1185">Reference proteome</keyword>
<keyword evidence="5 7" id="KW-0472">Membrane</keyword>
<dbReference type="Pfam" id="PF06749">
    <property type="entry name" value="DUF1218"/>
    <property type="match status" value="1"/>
</dbReference>
<gene>
    <name evidence="9" type="ORF">HS088_TW19G00251</name>
</gene>
<feature type="signal peptide" evidence="8">
    <location>
        <begin position="1"/>
        <end position="24"/>
    </location>
</feature>
<evidence type="ECO:0000256" key="6">
    <source>
        <dbReference type="ARBA" id="ARBA00029467"/>
    </source>
</evidence>
<dbReference type="GO" id="GO:0012505">
    <property type="term" value="C:endomembrane system"/>
    <property type="evidence" value="ECO:0007669"/>
    <property type="project" value="UniProtKB-SubCell"/>
</dbReference>
<feature type="chain" id="PRO_5029524550" description="Fiber protein Fb34" evidence="8">
    <location>
        <begin position="25"/>
        <end position="223"/>
    </location>
</feature>
<evidence type="ECO:0000256" key="5">
    <source>
        <dbReference type="ARBA" id="ARBA00023136"/>
    </source>
</evidence>
<comment type="similarity">
    <text evidence="6">Belongs to the DESIGUAL family.</text>
</comment>
<sequence>MALTQLMVTFVLHVIASTLALVLASQEPRRIVISLTVIYDIWIPTVEVGIPVTKRIAGGKYKGKAKIVTDEDFNYCYCLYDPNISTVLGITAFSLLLASQVLTMKPIWCCCKPKTSSSNRSSACAIVLLIVSWLTFLIAEACLLFGSVVNAKRTKYRTIFVANDDLHCETLRRGVFEAGAAFVVLTSLASKFYHVCHIEPNEDLEADNNGEKNEKLGTYTMIQ</sequence>
<protein>
    <recommendedName>
        <fullName evidence="11">Fiber protein Fb34</fullName>
    </recommendedName>
</protein>
<keyword evidence="2 7" id="KW-0812">Transmembrane</keyword>
<name>A0A7J7C944_TRIWF</name>
<evidence type="ECO:0000313" key="10">
    <source>
        <dbReference type="Proteomes" id="UP000593562"/>
    </source>
</evidence>
<proteinExistence type="inferred from homology"/>
<evidence type="ECO:0000256" key="3">
    <source>
        <dbReference type="ARBA" id="ARBA00022729"/>
    </source>
</evidence>
<organism evidence="9 10">
    <name type="scientific">Tripterygium wilfordii</name>
    <name type="common">Thunder God vine</name>
    <dbReference type="NCBI Taxonomy" id="458696"/>
    <lineage>
        <taxon>Eukaryota</taxon>
        <taxon>Viridiplantae</taxon>
        <taxon>Streptophyta</taxon>
        <taxon>Embryophyta</taxon>
        <taxon>Tracheophyta</taxon>
        <taxon>Spermatophyta</taxon>
        <taxon>Magnoliopsida</taxon>
        <taxon>eudicotyledons</taxon>
        <taxon>Gunneridae</taxon>
        <taxon>Pentapetalae</taxon>
        <taxon>rosids</taxon>
        <taxon>fabids</taxon>
        <taxon>Celastrales</taxon>
        <taxon>Celastraceae</taxon>
        <taxon>Tripterygium</taxon>
    </lineage>
</organism>
<evidence type="ECO:0000256" key="4">
    <source>
        <dbReference type="ARBA" id="ARBA00022989"/>
    </source>
</evidence>
<dbReference type="PANTHER" id="PTHR31769">
    <property type="entry name" value="OS07G0462200 PROTEIN-RELATED"/>
    <property type="match status" value="1"/>
</dbReference>
<keyword evidence="4 7" id="KW-1133">Transmembrane helix</keyword>
<dbReference type="InParanoid" id="A0A7J7C944"/>
<feature type="transmembrane region" description="Helical" evidence="7">
    <location>
        <begin position="125"/>
        <end position="149"/>
    </location>
</feature>
<comment type="caution">
    <text evidence="9">The sequence shown here is derived from an EMBL/GenBank/DDBJ whole genome shotgun (WGS) entry which is preliminary data.</text>
</comment>
<evidence type="ECO:0008006" key="11">
    <source>
        <dbReference type="Google" id="ProtNLM"/>
    </source>
</evidence>